<dbReference type="Pfam" id="PF00353">
    <property type="entry name" value="HemolysinCabind"/>
    <property type="match status" value="4"/>
</dbReference>
<gene>
    <name evidence="3" type="ORF">V6590_16710</name>
</gene>
<dbReference type="InterPro" id="IPR029058">
    <property type="entry name" value="AB_hydrolase_fold"/>
</dbReference>
<dbReference type="Gene3D" id="2.150.10.10">
    <property type="entry name" value="Serralysin-like metalloprotease, C-terminal"/>
    <property type="match status" value="3"/>
</dbReference>
<dbReference type="SUPFAM" id="SSF51120">
    <property type="entry name" value="beta-Roll"/>
    <property type="match status" value="2"/>
</dbReference>
<evidence type="ECO:0000256" key="1">
    <source>
        <dbReference type="ARBA" id="ARBA00004613"/>
    </source>
</evidence>
<comment type="subcellular location">
    <subcellularLocation>
        <location evidence="1">Secreted</location>
    </subcellularLocation>
</comment>
<dbReference type="InterPro" id="IPR011049">
    <property type="entry name" value="Serralysin-like_metalloprot_C"/>
</dbReference>
<dbReference type="PANTHER" id="PTHR38340">
    <property type="entry name" value="S-LAYER PROTEIN"/>
    <property type="match status" value="1"/>
</dbReference>
<accession>A0ABU8C008</accession>
<protein>
    <recommendedName>
        <fullName evidence="5">Hemolysin type calcium-binding protein</fullName>
    </recommendedName>
</protein>
<evidence type="ECO:0000313" key="4">
    <source>
        <dbReference type="Proteomes" id="UP001431963"/>
    </source>
</evidence>
<organism evidence="3 4">
    <name type="scientific">Gemmobacter denitrificans</name>
    <dbReference type="NCBI Taxonomy" id="3123040"/>
    <lineage>
        <taxon>Bacteria</taxon>
        <taxon>Pseudomonadati</taxon>
        <taxon>Pseudomonadota</taxon>
        <taxon>Alphaproteobacteria</taxon>
        <taxon>Rhodobacterales</taxon>
        <taxon>Paracoccaceae</taxon>
        <taxon>Gemmobacter</taxon>
    </lineage>
</organism>
<proteinExistence type="predicted"/>
<comment type="caution">
    <text evidence="3">The sequence shown here is derived from an EMBL/GenBank/DDBJ whole genome shotgun (WGS) entry which is preliminary data.</text>
</comment>
<dbReference type="Proteomes" id="UP001431963">
    <property type="component" value="Unassembled WGS sequence"/>
</dbReference>
<dbReference type="Gene3D" id="3.40.50.1820">
    <property type="entry name" value="alpha/beta hydrolase"/>
    <property type="match status" value="1"/>
</dbReference>
<reference evidence="3" key="1">
    <citation type="submission" date="2024-02" db="EMBL/GenBank/DDBJ databases">
        <title>Genome sequences of strain Gemmobacter sp. JM10B15.</title>
        <authorList>
            <person name="Zhang M."/>
        </authorList>
    </citation>
    <scope>NUCLEOTIDE SEQUENCE</scope>
    <source>
        <strain evidence="3">JM10B15</strain>
    </source>
</reference>
<dbReference type="PRINTS" id="PR00313">
    <property type="entry name" value="CABNDNGRPT"/>
</dbReference>
<dbReference type="RefSeq" id="WP_335424826.1">
    <property type="nucleotide sequence ID" value="NZ_JBALHR010000012.1"/>
</dbReference>
<dbReference type="InterPro" id="IPR050557">
    <property type="entry name" value="RTX_toxin/Mannuronan_C5-epim"/>
</dbReference>
<evidence type="ECO:0008006" key="5">
    <source>
        <dbReference type="Google" id="ProtNLM"/>
    </source>
</evidence>
<sequence length="622" mass="65168">MFEYQDYSAAESAALTLLSHDLATYSQLGPFVGVPIRDLINTVGSVLPPGTLPSTLTSSLPSGWREVAPVELGLTNAALDRDGFYTIPSPLTGTTWTGPQLKILAETDANGAVTRLSLAFTGTNSPVDVLDYLQLNDGTISAEMEPLLSAVAALAASYGLTGEDVIVTGYSLGGAMTNVMARFADSLAGGFFADSVYIGHDGPLMYEDNDRVLNVGYENDVVHRAAGDWASFLEAALPTLPFLTGQDYNLVSSTDNIILFDDIYASSLFPFGPFSILNVIGGWGAHVGGVFTDALDRIAGSEFYDLTDRDSVVVVSNLSALSRGTTWVEDKATLASNHVGAPAFVIGSDFDDLLSGNRGNDYLEGRTGNDTFRTGQGFDVIAGGTGQDMLHLSGSNNDWRVMKLNDGNLAFWSAAHGLKIASGIEKVQFQNTGLLGAFTRDYSVQGDRLEDETPSLFQWFDQDLGFSAATQGGAGNDVISGAFAFGQAGNDMVSGGAGADLLHGGRGIDTLSGGGGNDTLYGAEHADVLKGGGGNDRLNGGHGNDTFVFAAGQTGLAVIEDFNHAANERDLLRLEGLFSSAAQVLAAAVQIGADVRIDAGPLDILLRDTRLSSIDASDFILA</sequence>
<dbReference type="PANTHER" id="PTHR38340:SF1">
    <property type="entry name" value="S-LAYER PROTEIN"/>
    <property type="match status" value="1"/>
</dbReference>
<evidence type="ECO:0000256" key="2">
    <source>
        <dbReference type="ARBA" id="ARBA00022525"/>
    </source>
</evidence>
<keyword evidence="2" id="KW-0964">Secreted</keyword>
<name>A0ABU8C008_9RHOB</name>
<dbReference type="InterPro" id="IPR001343">
    <property type="entry name" value="Hemolysn_Ca-bd"/>
</dbReference>
<dbReference type="InterPro" id="IPR018511">
    <property type="entry name" value="Hemolysin-typ_Ca-bd_CS"/>
</dbReference>
<dbReference type="SUPFAM" id="SSF53474">
    <property type="entry name" value="alpha/beta-Hydrolases"/>
    <property type="match status" value="1"/>
</dbReference>
<evidence type="ECO:0000313" key="3">
    <source>
        <dbReference type="EMBL" id="MEH7829793.1"/>
    </source>
</evidence>
<dbReference type="EMBL" id="JBALHR010000012">
    <property type="protein sequence ID" value="MEH7829793.1"/>
    <property type="molecule type" value="Genomic_DNA"/>
</dbReference>
<dbReference type="PROSITE" id="PS00330">
    <property type="entry name" value="HEMOLYSIN_CALCIUM"/>
    <property type="match status" value="1"/>
</dbReference>
<keyword evidence="4" id="KW-1185">Reference proteome</keyword>